<dbReference type="PROSITE" id="PS00211">
    <property type="entry name" value="ABC_TRANSPORTER_1"/>
    <property type="match status" value="1"/>
</dbReference>
<proteinExistence type="predicted"/>
<accession>A0A8J3Z0G0</accession>
<organism evidence="14 15">
    <name type="scientific">Virgisporangium aurantiacum</name>
    <dbReference type="NCBI Taxonomy" id="175570"/>
    <lineage>
        <taxon>Bacteria</taxon>
        <taxon>Bacillati</taxon>
        <taxon>Actinomycetota</taxon>
        <taxon>Actinomycetes</taxon>
        <taxon>Micromonosporales</taxon>
        <taxon>Micromonosporaceae</taxon>
        <taxon>Virgisporangium</taxon>
    </lineage>
</organism>
<evidence type="ECO:0000259" key="13">
    <source>
        <dbReference type="PROSITE" id="PS50893"/>
    </source>
</evidence>
<evidence type="ECO:0000256" key="11">
    <source>
        <dbReference type="ARBA" id="ARBA00066388"/>
    </source>
</evidence>
<keyword evidence="4" id="KW-0997">Cell inner membrane</keyword>
<dbReference type="EC" id="7.6.2.9" evidence="11"/>
<dbReference type="InterPro" id="IPR003593">
    <property type="entry name" value="AAA+_ATPase"/>
</dbReference>
<keyword evidence="9" id="KW-0406">Ion transport</keyword>
<feature type="region of interest" description="Disordered" evidence="12">
    <location>
        <begin position="337"/>
        <end position="364"/>
    </location>
</feature>
<dbReference type="GO" id="GO:0005524">
    <property type="term" value="F:ATP binding"/>
    <property type="evidence" value="ECO:0007669"/>
    <property type="project" value="UniProtKB-KW"/>
</dbReference>
<evidence type="ECO:0000256" key="7">
    <source>
        <dbReference type="ARBA" id="ARBA00022967"/>
    </source>
</evidence>
<dbReference type="SUPFAM" id="SSF52540">
    <property type="entry name" value="P-loop containing nucleoside triphosphate hydrolases"/>
    <property type="match status" value="1"/>
</dbReference>
<evidence type="ECO:0000256" key="3">
    <source>
        <dbReference type="ARBA" id="ARBA00022496"/>
    </source>
</evidence>
<dbReference type="InterPro" id="IPR015853">
    <property type="entry name" value="ABC_transpr_FbpC"/>
</dbReference>
<keyword evidence="6 14" id="KW-0067">ATP-binding</keyword>
<dbReference type="PANTHER" id="PTHR42781">
    <property type="entry name" value="SPERMIDINE/PUTRESCINE IMPORT ATP-BINDING PROTEIN POTA"/>
    <property type="match status" value="1"/>
</dbReference>
<dbReference type="InterPro" id="IPR017871">
    <property type="entry name" value="ABC_transporter-like_CS"/>
</dbReference>
<evidence type="ECO:0000256" key="9">
    <source>
        <dbReference type="ARBA" id="ARBA00023065"/>
    </source>
</evidence>
<reference evidence="14" key="1">
    <citation type="submission" date="2021-01" db="EMBL/GenBank/DDBJ databases">
        <title>Whole genome shotgun sequence of Virgisporangium aurantiacum NBRC 16421.</title>
        <authorList>
            <person name="Komaki H."/>
            <person name="Tamura T."/>
        </authorList>
    </citation>
    <scope>NUCLEOTIDE SEQUENCE</scope>
    <source>
        <strain evidence="14">NBRC 16421</strain>
    </source>
</reference>
<name>A0A8J3Z0G0_9ACTN</name>
<dbReference type="RefSeq" id="WP_203988904.1">
    <property type="nucleotide sequence ID" value="NZ_BOPG01000011.1"/>
</dbReference>
<keyword evidence="8" id="KW-0408">Iron</keyword>
<evidence type="ECO:0000313" key="15">
    <source>
        <dbReference type="Proteomes" id="UP000612585"/>
    </source>
</evidence>
<dbReference type="SUPFAM" id="SSF50331">
    <property type="entry name" value="MOP-like"/>
    <property type="match status" value="1"/>
</dbReference>
<comment type="caution">
    <text evidence="14">The sequence shown here is derived from an EMBL/GenBank/DDBJ whole genome shotgun (WGS) entry which is preliminary data.</text>
</comment>
<keyword evidence="2" id="KW-1003">Cell membrane</keyword>
<evidence type="ECO:0000256" key="8">
    <source>
        <dbReference type="ARBA" id="ARBA00023004"/>
    </source>
</evidence>
<dbReference type="SMART" id="SM00382">
    <property type="entry name" value="AAA"/>
    <property type="match status" value="1"/>
</dbReference>
<evidence type="ECO:0000256" key="2">
    <source>
        <dbReference type="ARBA" id="ARBA00022475"/>
    </source>
</evidence>
<evidence type="ECO:0000256" key="5">
    <source>
        <dbReference type="ARBA" id="ARBA00022741"/>
    </source>
</evidence>
<dbReference type="FunFam" id="3.40.50.300:FF:000425">
    <property type="entry name" value="Probable ABC transporter, ATP-binding subunit"/>
    <property type="match status" value="1"/>
</dbReference>
<keyword evidence="15" id="KW-1185">Reference proteome</keyword>
<dbReference type="GO" id="GO:0043190">
    <property type="term" value="C:ATP-binding cassette (ABC) transporter complex"/>
    <property type="evidence" value="ECO:0007669"/>
    <property type="project" value="InterPro"/>
</dbReference>
<dbReference type="Proteomes" id="UP000612585">
    <property type="component" value="Unassembled WGS sequence"/>
</dbReference>
<dbReference type="InterPro" id="IPR050093">
    <property type="entry name" value="ABC_SmlMolc_Importer"/>
</dbReference>
<evidence type="ECO:0000256" key="12">
    <source>
        <dbReference type="SAM" id="MobiDB-lite"/>
    </source>
</evidence>
<feature type="domain" description="ABC transporter" evidence="13">
    <location>
        <begin position="5"/>
        <end position="232"/>
    </location>
</feature>
<evidence type="ECO:0000256" key="4">
    <source>
        <dbReference type="ARBA" id="ARBA00022519"/>
    </source>
</evidence>
<protein>
    <recommendedName>
        <fullName evidence="11">ABC-type quaternary amine transporter</fullName>
        <ecNumber evidence="11">7.6.2.9</ecNumber>
    </recommendedName>
</protein>
<dbReference type="InterPro" id="IPR008995">
    <property type="entry name" value="Mo/tungstate-bd_C_term_dom"/>
</dbReference>
<keyword evidence="5" id="KW-0547">Nucleotide-binding</keyword>
<dbReference type="GO" id="GO:0015418">
    <property type="term" value="F:ABC-type quaternary ammonium compound transporting activity"/>
    <property type="evidence" value="ECO:0007669"/>
    <property type="project" value="UniProtKB-EC"/>
</dbReference>
<dbReference type="InterPro" id="IPR027417">
    <property type="entry name" value="P-loop_NTPase"/>
</dbReference>
<keyword evidence="7" id="KW-1278">Translocase</keyword>
<dbReference type="Gene3D" id="3.40.50.300">
    <property type="entry name" value="P-loop containing nucleotide triphosphate hydrolases"/>
    <property type="match status" value="1"/>
</dbReference>
<evidence type="ECO:0000256" key="1">
    <source>
        <dbReference type="ARBA" id="ARBA00022448"/>
    </source>
</evidence>
<gene>
    <name evidence="14" type="ORF">Vau01_016830</name>
</gene>
<keyword evidence="3" id="KW-0410">Iron transport</keyword>
<sequence>MSDDLAISGLSKRFGTIRVLAGLDLTAPAGALTALIGRSGCGKTTVLRLVAGFDRPDAGTVAVGGRDLGPLPAHQRRIGYVTQHGDLFPHLTVAGNITFGLPWRRRDRRTVDDLLDLVGLDRAHARRFPHQLSGGEQQRVALARALAPAPDLVLLDEPFSALDADLRAETRRAVTSALRETGTTTVLVTHDQAEALSLADRVALLRDGRVVQAGTPHELYRQPADRWVAAFVGELSSVPALLSGDHADSLLGRVALPRPRHGAGTVVVRPEQITLDGTVGAVVLAVDFHGHDGLVRLRVDPTDGPPFEVMARAAGHLLPVPGERTGLRLSGTALDATADDSAEVPLTGDQLAPSIRSVRPVRDP</sequence>
<evidence type="ECO:0000256" key="10">
    <source>
        <dbReference type="ARBA" id="ARBA00023136"/>
    </source>
</evidence>
<evidence type="ECO:0000313" key="14">
    <source>
        <dbReference type="EMBL" id="GIJ54167.1"/>
    </source>
</evidence>
<dbReference type="PANTHER" id="PTHR42781:SF5">
    <property type="entry name" value="PUTRESCINE TRANSPORT ATP-BINDING PROTEIN POTG"/>
    <property type="match status" value="1"/>
</dbReference>
<evidence type="ECO:0000256" key="6">
    <source>
        <dbReference type="ARBA" id="ARBA00022840"/>
    </source>
</evidence>
<dbReference type="EMBL" id="BOPG01000011">
    <property type="protein sequence ID" value="GIJ54167.1"/>
    <property type="molecule type" value="Genomic_DNA"/>
</dbReference>
<dbReference type="InterPro" id="IPR003439">
    <property type="entry name" value="ABC_transporter-like_ATP-bd"/>
</dbReference>
<dbReference type="PROSITE" id="PS50893">
    <property type="entry name" value="ABC_TRANSPORTER_2"/>
    <property type="match status" value="1"/>
</dbReference>
<keyword evidence="1" id="KW-0813">Transport</keyword>
<dbReference type="Pfam" id="PF00005">
    <property type="entry name" value="ABC_tran"/>
    <property type="match status" value="1"/>
</dbReference>
<dbReference type="GO" id="GO:0016887">
    <property type="term" value="F:ATP hydrolysis activity"/>
    <property type="evidence" value="ECO:0007669"/>
    <property type="project" value="InterPro"/>
</dbReference>
<dbReference type="CDD" id="cd03259">
    <property type="entry name" value="ABC_Carb_Solutes_like"/>
    <property type="match status" value="1"/>
</dbReference>
<dbReference type="GO" id="GO:0015408">
    <property type="term" value="F:ABC-type ferric iron transporter activity"/>
    <property type="evidence" value="ECO:0007669"/>
    <property type="project" value="InterPro"/>
</dbReference>
<keyword evidence="10" id="KW-0472">Membrane</keyword>
<dbReference type="AlphaFoldDB" id="A0A8J3Z0G0"/>